<dbReference type="OrthoDB" id="501284at2"/>
<reference evidence="3 4" key="1">
    <citation type="submission" date="2018-09" db="EMBL/GenBank/DDBJ databases">
        <authorList>
            <person name="Wang Z."/>
        </authorList>
    </citation>
    <scope>NUCLEOTIDE SEQUENCE [LARGE SCALE GENOMIC DNA]</scope>
    <source>
        <strain evidence="3 4">ALS 81</strain>
    </source>
</reference>
<dbReference type="InterPro" id="IPR012337">
    <property type="entry name" value="RNaseH-like_sf"/>
</dbReference>
<dbReference type="SUPFAM" id="SSF53098">
    <property type="entry name" value="Ribonuclease H-like"/>
    <property type="match status" value="1"/>
</dbReference>
<evidence type="ECO:0000313" key="4">
    <source>
        <dbReference type="Proteomes" id="UP000286482"/>
    </source>
</evidence>
<comment type="caution">
    <text evidence="3">The sequence shown here is derived from an EMBL/GenBank/DDBJ whole genome shotgun (WGS) entry which is preliminary data.</text>
</comment>
<feature type="compositionally biased region" description="Acidic residues" evidence="1">
    <location>
        <begin position="635"/>
        <end position="645"/>
    </location>
</feature>
<evidence type="ECO:0000259" key="2">
    <source>
        <dbReference type="PROSITE" id="PS50994"/>
    </source>
</evidence>
<feature type="domain" description="Integrase catalytic" evidence="2">
    <location>
        <begin position="237"/>
        <end position="442"/>
    </location>
</feature>
<dbReference type="GO" id="GO:0003676">
    <property type="term" value="F:nucleic acid binding"/>
    <property type="evidence" value="ECO:0007669"/>
    <property type="project" value="InterPro"/>
</dbReference>
<feature type="region of interest" description="Disordered" evidence="1">
    <location>
        <begin position="626"/>
        <end position="645"/>
    </location>
</feature>
<dbReference type="AlphaFoldDB" id="A0A420ENJ9"/>
<evidence type="ECO:0000256" key="1">
    <source>
        <dbReference type="SAM" id="MobiDB-lite"/>
    </source>
</evidence>
<dbReference type="InterPro" id="IPR036397">
    <property type="entry name" value="RNaseH_sf"/>
</dbReference>
<gene>
    <name evidence="3" type="ORF">DBZ36_01140</name>
</gene>
<dbReference type="GO" id="GO:0015074">
    <property type="term" value="P:DNA integration"/>
    <property type="evidence" value="ECO:0007669"/>
    <property type="project" value="InterPro"/>
</dbReference>
<name>A0A420ENJ9_9ALTE</name>
<accession>A0A420ENJ9</accession>
<sequence length="645" mass="72796">MSTVENGTEVQFRGMRGKVIATSKRYVVIDFETSMDKPISIEIDDFYKRLHKDILLVESKKPTLNSTGRLSEIQKLEINRKRKYVAQLLSLGASTGGLKKRQQAIDQVVLQLKDCCPPSPATLARWAKAEKQCLDGVARTYLEPAAPYRRTKHEAVKGIALEVITDIYLQLNRPTMKSTYAVFCSKVEKSLGEAYPTPSLSTFSNWIKDICPIDMADKREGRLSKNTLSRNARNQYSVTRPLERVECDGLNLAVGIVDHEKNYIGKPTLFIVLDTYTRAVLGYSLDIAHRTSESASAVIQSYRHAVSPKLSASKAPYKNEWPMQGRFESLFADGGSGYKSSEASVFLCAIGSAHTTVQTREGWRKPFVERFNGTVRAQFAKLLPGYCGHNERSIDLDPKFHARMTKTEFIELFETWVVDDYHQTTLRGLNGKTPHEKWNDALAANLFVPLALCEQTQFKLKQSYGEIEERKILGESCHLGVAIDNARYNDNGRLKGIGLQMKQKNVTSKVKCFVDELDVSKISVEDPFLGDRFDVPVVEPAITPGMTRHEWRLLRDRNNLNCKTTKISKVGTFLNSETMKAIKQRPIKTKSRKQVITSASKLSHATQSLLAGSEITEENAWEQTNFNQKLQSASDFDEEDTFEYN</sequence>
<dbReference type="InterPro" id="IPR001584">
    <property type="entry name" value="Integrase_cat-core"/>
</dbReference>
<organism evidence="3 4">
    <name type="scientific">Alginatibacterium sediminis</name>
    <dbReference type="NCBI Taxonomy" id="2164068"/>
    <lineage>
        <taxon>Bacteria</taxon>
        <taxon>Pseudomonadati</taxon>
        <taxon>Pseudomonadota</taxon>
        <taxon>Gammaproteobacteria</taxon>
        <taxon>Alteromonadales</taxon>
        <taxon>Alteromonadaceae</taxon>
        <taxon>Alginatibacterium</taxon>
    </lineage>
</organism>
<keyword evidence="4" id="KW-1185">Reference proteome</keyword>
<proteinExistence type="predicted"/>
<evidence type="ECO:0000313" key="3">
    <source>
        <dbReference type="EMBL" id="RKF22282.1"/>
    </source>
</evidence>
<protein>
    <submittedName>
        <fullName evidence="3">Transposase</fullName>
    </submittedName>
</protein>
<dbReference type="PROSITE" id="PS50994">
    <property type="entry name" value="INTEGRASE"/>
    <property type="match status" value="1"/>
</dbReference>
<dbReference type="EMBL" id="RAQO01000001">
    <property type="protein sequence ID" value="RKF22282.1"/>
    <property type="molecule type" value="Genomic_DNA"/>
</dbReference>
<dbReference type="RefSeq" id="WP_120353084.1">
    <property type="nucleotide sequence ID" value="NZ_RAQO01000001.1"/>
</dbReference>
<dbReference type="Proteomes" id="UP000286482">
    <property type="component" value="Unassembled WGS sequence"/>
</dbReference>
<dbReference type="Gene3D" id="3.30.420.10">
    <property type="entry name" value="Ribonuclease H-like superfamily/Ribonuclease H"/>
    <property type="match status" value="1"/>
</dbReference>